<dbReference type="Gene3D" id="2.60.40.150">
    <property type="entry name" value="C2 domain"/>
    <property type="match status" value="2"/>
</dbReference>
<dbReference type="InterPro" id="IPR000008">
    <property type="entry name" value="C2_dom"/>
</dbReference>
<evidence type="ECO:0000256" key="1">
    <source>
        <dbReference type="ARBA" id="ARBA00001913"/>
    </source>
</evidence>
<dbReference type="Proteomes" id="UP000265040">
    <property type="component" value="Chromosome 8"/>
</dbReference>
<dbReference type="GO" id="GO:0001786">
    <property type="term" value="F:phosphatidylserine binding"/>
    <property type="evidence" value="ECO:0007669"/>
    <property type="project" value="TreeGrafter"/>
</dbReference>
<evidence type="ECO:0000256" key="7">
    <source>
        <dbReference type="ARBA" id="ARBA00022737"/>
    </source>
</evidence>
<dbReference type="AlphaFoldDB" id="A0A3Q1IEJ0"/>
<sequence>MRLVSVAGTRLRRAAEEEEEREPPPPHSPPFHRSNHEFASLKNKFFNEISHLPMPMWAVGAIVVVVLALVACLGFCIYRKCFNKGKKPKKVRERAGGRGRRKKEKEGEEEGEQGKEEEEKEYFGKLEYTLDYNFTDNQLIVGILQAQDLAAMDMGGTSDPYVKVYMLPDKKKKFETKVQRKNLCPVFNETFTFKIPYTELGGQTLVLQVFDFDRFGKHDVIGEIKIPMNTIDLGQPIHEWKDLTGGEKEEQEKLGDICISLRYVPTAGKLTVNIMEAKNLKKMDVGGLSDPFVKVVLQHNGKRIKKKKTSVKQNTLNPYFNESFSFEIPFSQIQKVQVLITVYDYDKLGSNDPIGKCWIGYGASGVGLRHWSDMLANPRRPVAQWHTLLPEEEVDAALKAPIR</sequence>
<keyword evidence="12" id="KW-0968">Cytoplasmic vesicle</keyword>
<dbReference type="GO" id="GO:0000149">
    <property type="term" value="F:SNARE binding"/>
    <property type="evidence" value="ECO:0007669"/>
    <property type="project" value="TreeGrafter"/>
</dbReference>
<accession>A0A3Q1IEJ0</accession>
<reference evidence="16" key="2">
    <citation type="submission" date="2025-08" db="UniProtKB">
        <authorList>
            <consortium name="Ensembl"/>
        </authorList>
    </citation>
    <scope>IDENTIFICATION</scope>
</reference>
<comment type="subcellular location">
    <subcellularLocation>
        <location evidence="3">Cytoplasmic vesicle</location>
        <location evidence="3">Secretory vesicle</location>
        <location evidence="3">Chromaffin granule membrane</location>
        <topology evidence="3">Single-pass membrane protein</topology>
    </subcellularLocation>
    <subcellularLocation>
        <location evidence="2">Cytoplasmic vesicle</location>
        <location evidence="2">Secretory vesicle</location>
        <location evidence="2">Synaptic vesicle membrane</location>
        <topology evidence="2">Single-pass membrane protein</topology>
    </subcellularLocation>
</comment>
<evidence type="ECO:0000256" key="8">
    <source>
        <dbReference type="ARBA" id="ARBA00022837"/>
    </source>
</evidence>
<feature type="domain" description="C2" evidence="15">
    <location>
        <begin position="253"/>
        <end position="386"/>
    </location>
</feature>
<feature type="transmembrane region" description="Helical" evidence="14">
    <location>
        <begin position="56"/>
        <end position="78"/>
    </location>
</feature>
<keyword evidence="9 14" id="KW-1133">Transmembrane helix</keyword>
<reference evidence="16" key="1">
    <citation type="submission" date="2021-04" db="EMBL/GenBank/DDBJ databases">
        <authorList>
            <consortium name="Wellcome Sanger Institute Data Sharing"/>
        </authorList>
    </citation>
    <scope>NUCLEOTIDE SEQUENCE [LARGE SCALE GENOMIC DNA]</scope>
</reference>
<keyword evidence="7" id="KW-0677">Repeat</keyword>
<dbReference type="GO" id="GO:0031045">
    <property type="term" value="C:dense core granule"/>
    <property type="evidence" value="ECO:0007669"/>
    <property type="project" value="TreeGrafter"/>
</dbReference>
<dbReference type="FunFam" id="2.60.40.150:FF:000016">
    <property type="entry name" value="Synaptotagmin 1"/>
    <property type="match status" value="1"/>
</dbReference>
<dbReference type="GO" id="GO:0030672">
    <property type="term" value="C:synaptic vesicle membrane"/>
    <property type="evidence" value="ECO:0007669"/>
    <property type="project" value="UniProtKB-SubCell"/>
</dbReference>
<dbReference type="Pfam" id="PF00168">
    <property type="entry name" value="C2"/>
    <property type="match status" value="2"/>
</dbReference>
<dbReference type="GeneTree" id="ENSGT00940000166981"/>
<evidence type="ECO:0000256" key="10">
    <source>
        <dbReference type="ARBA" id="ARBA00023018"/>
    </source>
</evidence>
<feature type="region of interest" description="Disordered" evidence="13">
    <location>
        <begin position="1"/>
        <end position="34"/>
    </location>
</feature>
<evidence type="ECO:0000256" key="13">
    <source>
        <dbReference type="SAM" id="MobiDB-lite"/>
    </source>
</evidence>
<reference evidence="16" key="3">
    <citation type="submission" date="2025-09" db="UniProtKB">
        <authorList>
            <consortium name="Ensembl"/>
        </authorList>
    </citation>
    <scope>IDENTIFICATION</scope>
</reference>
<keyword evidence="6" id="KW-0479">Metal-binding</keyword>
<dbReference type="OrthoDB" id="67700at2759"/>
<dbReference type="PANTHER" id="PTHR10024">
    <property type="entry name" value="SYNAPTOTAGMIN"/>
    <property type="match status" value="1"/>
</dbReference>
<evidence type="ECO:0000256" key="6">
    <source>
        <dbReference type="ARBA" id="ARBA00022723"/>
    </source>
</evidence>
<keyword evidence="5 14" id="KW-0812">Transmembrane</keyword>
<feature type="compositionally biased region" description="Acidic residues" evidence="13">
    <location>
        <begin position="107"/>
        <end position="118"/>
    </location>
</feature>
<evidence type="ECO:0000256" key="12">
    <source>
        <dbReference type="ARBA" id="ARBA00023329"/>
    </source>
</evidence>
<dbReference type="PROSITE" id="PS50004">
    <property type="entry name" value="C2"/>
    <property type="match status" value="2"/>
</dbReference>
<proteinExistence type="inferred from homology"/>
<evidence type="ECO:0000256" key="5">
    <source>
        <dbReference type="ARBA" id="ARBA00022692"/>
    </source>
</evidence>
<dbReference type="GO" id="GO:0048488">
    <property type="term" value="P:synaptic vesicle endocytosis"/>
    <property type="evidence" value="ECO:0007669"/>
    <property type="project" value="TreeGrafter"/>
</dbReference>
<keyword evidence="8" id="KW-0106">Calcium</keyword>
<evidence type="ECO:0000313" key="17">
    <source>
        <dbReference type="Proteomes" id="UP000265040"/>
    </source>
</evidence>
<keyword evidence="10" id="KW-0770">Synapse</keyword>
<name>A0A3Q1IEJ0_ANATE</name>
<evidence type="ECO:0000256" key="11">
    <source>
        <dbReference type="ARBA" id="ARBA00023136"/>
    </source>
</evidence>
<dbReference type="FunFam" id="2.60.40.150:FF:000007">
    <property type="entry name" value="Synaptotagmin 1"/>
    <property type="match status" value="1"/>
</dbReference>
<dbReference type="SMART" id="SM00239">
    <property type="entry name" value="C2"/>
    <property type="match status" value="2"/>
</dbReference>
<dbReference type="GO" id="GO:0042584">
    <property type="term" value="C:chromaffin granule membrane"/>
    <property type="evidence" value="ECO:0007669"/>
    <property type="project" value="UniProtKB-SubCell"/>
</dbReference>
<protein>
    <recommendedName>
        <fullName evidence="15">C2 domain-containing protein</fullName>
    </recommendedName>
</protein>
<evidence type="ECO:0000256" key="9">
    <source>
        <dbReference type="ARBA" id="ARBA00022989"/>
    </source>
</evidence>
<dbReference type="PANTHER" id="PTHR10024:SF217">
    <property type="entry name" value="SYNAPTOTAGMIN V"/>
    <property type="match status" value="1"/>
</dbReference>
<dbReference type="CDD" id="cd08385">
    <property type="entry name" value="C2A_Synaptotagmin-1-5-6-9-10"/>
    <property type="match status" value="1"/>
</dbReference>
<keyword evidence="11 14" id="KW-0472">Membrane</keyword>
<dbReference type="CDD" id="cd21342">
    <property type="entry name" value="Syt1_2_N"/>
    <property type="match status" value="1"/>
</dbReference>
<feature type="domain" description="C2" evidence="15">
    <location>
        <begin position="122"/>
        <end position="241"/>
    </location>
</feature>
<evidence type="ECO:0000256" key="2">
    <source>
        <dbReference type="ARBA" id="ARBA00004254"/>
    </source>
</evidence>
<dbReference type="PRINTS" id="PR00360">
    <property type="entry name" value="C2DOMAIN"/>
</dbReference>
<dbReference type="STRING" id="64144.ENSATEP00000017884"/>
<dbReference type="SUPFAM" id="SSF49562">
    <property type="entry name" value="C2 domain (Calcium/lipid-binding domain, CaLB)"/>
    <property type="match status" value="2"/>
</dbReference>
<evidence type="ECO:0000256" key="14">
    <source>
        <dbReference type="SAM" id="Phobius"/>
    </source>
</evidence>
<dbReference type="InterPro" id="IPR035892">
    <property type="entry name" value="C2_domain_sf"/>
</dbReference>
<dbReference type="GO" id="GO:0005509">
    <property type="term" value="F:calcium ion binding"/>
    <property type="evidence" value="ECO:0007669"/>
    <property type="project" value="TreeGrafter"/>
</dbReference>
<comment type="similarity">
    <text evidence="4">Belongs to the synaptotagmin family.</text>
</comment>
<dbReference type="PRINTS" id="PR00399">
    <property type="entry name" value="SYNAPTOTAGMN"/>
</dbReference>
<evidence type="ECO:0000259" key="15">
    <source>
        <dbReference type="PROSITE" id="PS50004"/>
    </source>
</evidence>
<dbReference type="GO" id="GO:0048791">
    <property type="term" value="P:calcium ion-regulated exocytosis of neurotransmitter"/>
    <property type="evidence" value="ECO:0007669"/>
    <property type="project" value="TreeGrafter"/>
</dbReference>
<dbReference type="GO" id="GO:0005886">
    <property type="term" value="C:plasma membrane"/>
    <property type="evidence" value="ECO:0007669"/>
    <property type="project" value="TreeGrafter"/>
</dbReference>
<evidence type="ECO:0000313" key="16">
    <source>
        <dbReference type="Ensembl" id="ENSATEP00000017884.2"/>
    </source>
</evidence>
<keyword evidence="17" id="KW-1185">Reference proteome</keyword>
<evidence type="ECO:0000256" key="3">
    <source>
        <dbReference type="ARBA" id="ARBA00004349"/>
    </source>
</evidence>
<feature type="compositionally biased region" description="Basic residues" evidence="13">
    <location>
        <begin position="89"/>
        <end position="103"/>
    </location>
</feature>
<dbReference type="GO" id="GO:0005544">
    <property type="term" value="F:calcium-dependent phospholipid binding"/>
    <property type="evidence" value="ECO:0007669"/>
    <property type="project" value="TreeGrafter"/>
</dbReference>
<dbReference type="InterPro" id="IPR001565">
    <property type="entry name" value="Synaptotagmin"/>
</dbReference>
<organism evidence="16 17">
    <name type="scientific">Anabas testudineus</name>
    <name type="common">Climbing perch</name>
    <name type="synonym">Anthias testudineus</name>
    <dbReference type="NCBI Taxonomy" id="64144"/>
    <lineage>
        <taxon>Eukaryota</taxon>
        <taxon>Metazoa</taxon>
        <taxon>Chordata</taxon>
        <taxon>Craniata</taxon>
        <taxon>Vertebrata</taxon>
        <taxon>Euteleostomi</taxon>
        <taxon>Actinopterygii</taxon>
        <taxon>Neopterygii</taxon>
        <taxon>Teleostei</taxon>
        <taxon>Neoteleostei</taxon>
        <taxon>Acanthomorphata</taxon>
        <taxon>Anabantaria</taxon>
        <taxon>Anabantiformes</taxon>
        <taxon>Anabantoidei</taxon>
        <taxon>Anabantidae</taxon>
        <taxon>Anabas</taxon>
    </lineage>
</organism>
<evidence type="ECO:0000256" key="4">
    <source>
        <dbReference type="ARBA" id="ARBA00006996"/>
    </source>
</evidence>
<dbReference type="Ensembl" id="ENSATET00000018182.2">
    <property type="protein sequence ID" value="ENSATEP00000017884.2"/>
    <property type="gene ID" value="ENSATEG00000012334.3"/>
</dbReference>
<dbReference type="GO" id="GO:0030424">
    <property type="term" value="C:axon"/>
    <property type="evidence" value="ECO:0007669"/>
    <property type="project" value="TreeGrafter"/>
</dbReference>
<dbReference type="CDD" id="cd08402">
    <property type="entry name" value="C2B_Synaptotagmin-1"/>
    <property type="match status" value="1"/>
</dbReference>
<dbReference type="GO" id="GO:0030276">
    <property type="term" value="F:clathrin binding"/>
    <property type="evidence" value="ECO:0007669"/>
    <property type="project" value="TreeGrafter"/>
</dbReference>
<feature type="region of interest" description="Disordered" evidence="13">
    <location>
        <begin position="89"/>
        <end position="118"/>
    </location>
</feature>
<comment type="cofactor">
    <cofactor evidence="1">
        <name>Ca(2+)</name>
        <dbReference type="ChEBI" id="CHEBI:29108"/>
    </cofactor>
</comment>